<evidence type="ECO:0008006" key="5">
    <source>
        <dbReference type="Google" id="ProtNLM"/>
    </source>
</evidence>
<comment type="similarity">
    <text evidence="1">Belongs to the OmpW/AlkL family.</text>
</comment>
<keyword evidence="2" id="KW-0732">Signal</keyword>
<protein>
    <recommendedName>
        <fullName evidence="5">OmpW family protein</fullName>
    </recommendedName>
</protein>
<gene>
    <name evidence="3" type="ORF">DI623_15525</name>
</gene>
<comment type="caution">
    <text evidence="3">The sequence shown here is derived from an EMBL/GenBank/DDBJ whole genome shotgun (WGS) entry which is preliminary data.</text>
</comment>
<organism evidence="3 4">
    <name type="scientific">Sphingomonas sanxanigenens</name>
    <dbReference type="NCBI Taxonomy" id="397260"/>
    <lineage>
        <taxon>Bacteria</taxon>
        <taxon>Pseudomonadati</taxon>
        <taxon>Pseudomonadota</taxon>
        <taxon>Alphaproteobacteria</taxon>
        <taxon>Sphingomonadales</taxon>
        <taxon>Sphingomonadaceae</taxon>
        <taxon>Sphingomonas</taxon>
    </lineage>
</organism>
<dbReference type="GO" id="GO:0055085">
    <property type="term" value="P:transmembrane transport"/>
    <property type="evidence" value="ECO:0007669"/>
    <property type="project" value="TreeGrafter"/>
</dbReference>
<dbReference type="PANTHER" id="PTHR36920:SF1">
    <property type="entry name" value="OUTER MEMBRANE PROTEIN W"/>
    <property type="match status" value="1"/>
</dbReference>
<dbReference type="GO" id="GO:0019867">
    <property type="term" value="C:outer membrane"/>
    <property type="evidence" value="ECO:0007669"/>
    <property type="project" value="InterPro"/>
</dbReference>
<feature type="chain" id="PRO_5016056079" description="OmpW family protein" evidence="2">
    <location>
        <begin position="24"/>
        <end position="218"/>
    </location>
</feature>
<dbReference type="EMBL" id="QFNN01000154">
    <property type="protein sequence ID" value="PZO87025.1"/>
    <property type="molecule type" value="Genomic_DNA"/>
</dbReference>
<name>A0A2W5BVA2_9SPHN</name>
<accession>A0A2W5BVA2</accession>
<dbReference type="Proteomes" id="UP000249066">
    <property type="component" value="Unassembled WGS sequence"/>
</dbReference>
<dbReference type="Gene3D" id="2.40.160.20">
    <property type="match status" value="1"/>
</dbReference>
<feature type="signal peptide" evidence="2">
    <location>
        <begin position="1"/>
        <end position="23"/>
    </location>
</feature>
<evidence type="ECO:0000256" key="2">
    <source>
        <dbReference type="SAM" id="SignalP"/>
    </source>
</evidence>
<dbReference type="InterPro" id="IPR005618">
    <property type="entry name" value="OMPW"/>
</dbReference>
<reference evidence="3 4" key="1">
    <citation type="submission" date="2017-08" db="EMBL/GenBank/DDBJ databases">
        <title>Infants hospitalized years apart are colonized by the same room-sourced microbial strains.</title>
        <authorList>
            <person name="Brooks B."/>
            <person name="Olm M.R."/>
            <person name="Firek B.A."/>
            <person name="Baker R."/>
            <person name="Thomas B.C."/>
            <person name="Morowitz M.J."/>
            <person name="Banfield J.F."/>
        </authorList>
    </citation>
    <scope>NUCLEOTIDE SEQUENCE [LARGE SCALE GENOMIC DNA]</scope>
    <source>
        <strain evidence="3">S2_018_000_R2_101</strain>
    </source>
</reference>
<dbReference type="PANTHER" id="PTHR36920">
    <property type="match status" value="1"/>
</dbReference>
<dbReference type="SUPFAM" id="SSF56925">
    <property type="entry name" value="OMPA-like"/>
    <property type="match status" value="1"/>
</dbReference>
<evidence type="ECO:0000313" key="3">
    <source>
        <dbReference type="EMBL" id="PZO87025.1"/>
    </source>
</evidence>
<evidence type="ECO:0000256" key="1">
    <source>
        <dbReference type="ARBA" id="ARBA00009330"/>
    </source>
</evidence>
<evidence type="ECO:0000313" key="4">
    <source>
        <dbReference type="Proteomes" id="UP000249066"/>
    </source>
</evidence>
<dbReference type="Pfam" id="PF03922">
    <property type="entry name" value="OmpW"/>
    <property type="match status" value="1"/>
</dbReference>
<dbReference type="AlphaFoldDB" id="A0A2W5BVA2"/>
<proteinExistence type="inferred from homology"/>
<dbReference type="InterPro" id="IPR011250">
    <property type="entry name" value="OMP/PagP_B-barrel"/>
</dbReference>
<sequence length="218" mass="23259">MKSGAFFLVAAAVAAGAASPALAEQGDLIVRARAIIVAPNEKSTGVNPAFPTGRVGVDNAVMPEVDFTYMWTKHIGTELILATTKHDLRGRAGLSGVNKLGSAWALPPVLTVQYHFLPDGKFRPYVGAGANYTIFYSDKTSSALNAAIGQTSLHLKDSFGYALQGGMDIDITKKVFMNFDIKYVDMSTKARLNTAGAINRTKVDINPLIFGVGVGMRF</sequence>